<name>A0A5B9GHV7_9PROT</name>
<dbReference type="InterPro" id="IPR000330">
    <property type="entry name" value="SNF2_N"/>
</dbReference>
<dbReference type="InterPro" id="IPR001650">
    <property type="entry name" value="Helicase_C-like"/>
</dbReference>
<proteinExistence type="predicted"/>
<evidence type="ECO:0000259" key="2">
    <source>
        <dbReference type="PROSITE" id="PS51192"/>
    </source>
</evidence>
<gene>
    <name evidence="4" type="ORF">EOV40_007455</name>
</gene>
<dbReference type="InterPro" id="IPR038718">
    <property type="entry name" value="SNF2-like_sf"/>
</dbReference>
<dbReference type="SMART" id="SM00487">
    <property type="entry name" value="DEXDc"/>
    <property type="match status" value="1"/>
</dbReference>
<evidence type="ECO:0000313" key="4">
    <source>
        <dbReference type="EMBL" id="QEE85563.1"/>
    </source>
</evidence>
<evidence type="ECO:0000256" key="1">
    <source>
        <dbReference type="ARBA" id="ARBA00022801"/>
    </source>
</evidence>
<dbReference type="Gene3D" id="3.40.50.300">
    <property type="entry name" value="P-loop containing nucleotide triphosphate hydrolases"/>
    <property type="match status" value="1"/>
</dbReference>
<dbReference type="Pfam" id="PF00176">
    <property type="entry name" value="SNF2-rel_dom"/>
    <property type="match status" value="1"/>
</dbReference>
<dbReference type="KEGG" id="aoy:EOV40_007455"/>
<protein>
    <submittedName>
        <fullName evidence="4">DEAD/DEAH box helicase</fullName>
    </submittedName>
</protein>
<dbReference type="InterPro" id="IPR027417">
    <property type="entry name" value="P-loop_NTPase"/>
</dbReference>
<feature type="domain" description="Helicase ATP-binding" evidence="2">
    <location>
        <begin position="505"/>
        <end position="697"/>
    </location>
</feature>
<reference evidence="4 5" key="1">
    <citation type="submission" date="2019-08" db="EMBL/GenBank/DDBJ databases">
        <title>Acetobacter oryzioeni sp. nov., isolated from Korean rice wine vinegar.</title>
        <authorList>
            <person name="Baek J.H."/>
            <person name="Kim K.H."/>
            <person name="Jeon C.O."/>
            <person name="Han D.M."/>
        </authorList>
    </citation>
    <scope>NUCLEOTIDE SEQUENCE [LARGE SCALE GENOMIC DNA]</scope>
    <source>
        <strain evidence="4 5">B6</strain>
    </source>
</reference>
<dbReference type="SUPFAM" id="SSF52540">
    <property type="entry name" value="P-loop containing nucleoside triphosphate hydrolases"/>
    <property type="match status" value="2"/>
</dbReference>
<dbReference type="InterPro" id="IPR014001">
    <property type="entry name" value="Helicase_ATP-bd"/>
</dbReference>
<dbReference type="Pfam" id="PF00271">
    <property type="entry name" value="Helicase_C"/>
    <property type="match status" value="1"/>
</dbReference>
<accession>A0A5B9GHV7</accession>
<dbReference type="SMART" id="SM00490">
    <property type="entry name" value="HELICc"/>
    <property type="match status" value="1"/>
</dbReference>
<dbReference type="GO" id="GO:0005524">
    <property type="term" value="F:ATP binding"/>
    <property type="evidence" value="ECO:0007669"/>
    <property type="project" value="InterPro"/>
</dbReference>
<dbReference type="EMBL" id="CP042808">
    <property type="protein sequence ID" value="QEE85563.1"/>
    <property type="molecule type" value="Genomic_DNA"/>
</dbReference>
<keyword evidence="5" id="KW-1185">Reference proteome</keyword>
<dbReference type="GO" id="GO:0004386">
    <property type="term" value="F:helicase activity"/>
    <property type="evidence" value="ECO:0007669"/>
    <property type="project" value="UniProtKB-KW"/>
</dbReference>
<dbReference type="PROSITE" id="PS51194">
    <property type="entry name" value="HELICASE_CTER"/>
    <property type="match status" value="1"/>
</dbReference>
<keyword evidence="4" id="KW-0347">Helicase</keyword>
<dbReference type="PROSITE" id="PS51192">
    <property type="entry name" value="HELICASE_ATP_BIND_1"/>
    <property type="match status" value="1"/>
</dbReference>
<dbReference type="Proteomes" id="UP000287027">
    <property type="component" value="Chromosome"/>
</dbReference>
<organism evidence="4 5">
    <name type="scientific">Acetobacter oryzoeni</name>
    <dbReference type="NCBI Taxonomy" id="2500548"/>
    <lineage>
        <taxon>Bacteria</taxon>
        <taxon>Pseudomonadati</taxon>
        <taxon>Pseudomonadota</taxon>
        <taxon>Alphaproteobacteria</taxon>
        <taxon>Acetobacterales</taxon>
        <taxon>Acetobacteraceae</taxon>
        <taxon>Acetobacter</taxon>
    </lineage>
</organism>
<dbReference type="PANTHER" id="PTHR10799">
    <property type="entry name" value="SNF2/RAD54 HELICASE FAMILY"/>
    <property type="match status" value="1"/>
</dbReference>
<dbReference type="RefSeq" id="WP_128105540.1">
    <property type="nucleotide sequence ID" value="NZ_CP042808.1"/>
</dbReference>
<keyword evidence="4" id="KW-0067">ATP-binding</keyword>
<dbReference type="GO" id="GO:0016787">
    <property type="term" value="F:hydrolase activity"/>
    <property type="evidence" value="ECO:0007669"/>
    <property type="project" value="UniProtKB-KW"/>
</dbReference>
<feature type="domain" description="Helicase C-terminal" evidence="3">
    <location>
        <begin position="819"/>
        <end position="983"/>
    </location>
</feature>
<dbReference type="CDD" id="cd18793">
    <property type="entry name" value="SF2_C_SNF"/>
    <property type="match status" value="1"/>
</dbReference>
<keyword evidence="4" id="KW-0547">Nucleotide-binding</keyword>
<dbReference type="Gene3D" id="3.40.50.10810">
    <property type="entry name" value="Tandem AAA-ATPase domain"/>
    <property type="match status" value="1"/>
</dbReference>
<dbReference type="AlphaFoldDB" id="A0A5B9GHV7"/>
<sequence length="1028" mass="115799">MNFSFTYSPETIVLDVQPARRKLLARMFMPSSSEPDLENLSEQDHRLIFAVGDLRALSDEMGENLEITKTRITMSHRLVAALDAETAEILGLPPLTDLTLCTDAEGVIGSPNFRLTYHWERGGQHRRPQRTGAILDMAGGQRIPLWMLDALDVADGFVRTQDDTRHWEALARFRQALDPGIEMAGENPTTRLSMTDFLQGLKISLSDCLSISPNEAGTDFEVVPFSSRRLDTNGMSSEANGELEHPDLLRFQRKFRERDVLKAYNLAQGHYLVIDPSVAPVLKTMKEMQRASPQERRAFIRNPRTRITEAVEADLYAKGELANLSPEEQEEAIEAIAVPAFVETKEYSERVVGVEVYHGNLIGRNDPSGTTWLPEIFTSETSTLINNMPLSALHALREKMQAGLANGESVVSIAGNTLPATPQMLEFIDRQIEEQDHVSEEDEREDDDCPPKQGPIILKTLENTENLSWNIPLYPRYSTMREAVPSAILTRLKDHQVSCLQWQIQAWKAGLPGILNADEQGLGKTLQTLSFLVWLNEHMKQTGPRRPILIVAPTSLLKNWEEEVELHVAKPGLGFLVRLYGTAISARKRPGQHGTDKETGEEKLDFSDIHNTIERGCGHLTWILTTYSTLTNYQHSLARIPFSVTVFDEIQNIKTPGTLSFFAAHTLRTDFRIGLTGTPIENSTTDIWAIMDTLAPGALGSLHDFKERYGTAEPSNMEELHRRLFSSFQTRPAFAIRRLKETVARDLPAKSRFLHPQEMPPLQAQKYEEARAKLQKGGAGAALKMLHHIRSVSVHPALDADMETEDFIKASARLSVTFDILKRIRAAGERALVFIEHRRMQHRFIELAKVELGLKKIDLINGDTPIKKRQQIVNNFQKNIHENGGFDVLVLGPKAAGTGLTLTAATHVIHLSRWWNPAVEEQCNDRVHRLGQTREVTIHVPLAIHPNYREQSFDLLLQSLMQRKRQLATSALWPMGDSNNDVASLASKLHEYDTILQGDMIQHAMKQLYDRDGLDVPEPSQHGGWYFK</sequence>
<evidence type="ECO:0000259" key="3">
    <source>
        <dbReference type="PROSITE" id="PS51194"/>
    </source>
</evidence>
<dbReference type="InterPro" id="IPR049730">
    <property type="entry name" value="SNF2/RAD54-like_C"/>
</dbReference>
<evidence type="ECO:0000313" key="5">
    <source>
        <dbReference type="Proteomes" id="UP000287027"/>
    </source>
</evidence>
<keyword evidence="1" id="KW-0378">Hydrolase</keyword>